<keyword evidence="3" id="KW-1185">Reference proteome</keyword>
<keyword evidence="1" id="KW-0812">Transmembrane</keyword>
<organism evidence="2 3">
    <name type="scientific">Siminovitchia thermophila</name>
    <dbReference type="NCBI Taxonomy" id="1245522"/>
    <lineage>
        <taxon>Bacteria</taxon>
        <taxon>Bacillati</taxon>
        <taxon>Bacillota</taxon>
        <taxon>Bacilli</taxon>
        <taxon>Bacillales</taxon>
        <taxon>Bacillaceae</taxon>
        <taxon>Siminovitchia</taxon>
    </lineage>
</organism>
<gene>
    <name evidence="2" type="ORF">JOC94_000767</name>
</gene>
<proteinExistence type="predicted"/>
<dbReference type="EMBL" id="JAFBFH010000003">
    <property type="protein sequence ID" value="MBM7713798.1"/>
    <property type="molecule type" value="Genomic_DNA"/>
</dbReference>
<feature type="transmembrane region" description="Helical" evidence="1">
    <location>
        <begin position="14"/>
        <end position="32"/>
    </location>
</feature>
<comment type="caution">
    <text evidence="2">The sequence shown here is derived from an EMBL/GenBank/DDBJ whole genome shotgun (WGS) entry which is preliminary data.</text>
</comment>
<protein>
    <recommendedName>
        <fullName evidence="4">Type II secretion system protein</fullName>
    </recommendedName>
</protein>
<sequence>MLKSEDGFTLLDGLVSFSFLLLVASLLFPLLFRMIDVLSEGKKELTAYRLLYEQVEESIWLNDWENRRLIRENIEYVFSFHDVQEKKKACVTYESKTVCMEQ</sequence>
<evidence type="ECO:0000313" key="2">
    <source>
        <dbReference type="EMBL" id="MBM7713798.1"/>
    </source>
</evidence>
<evidence type="ECO:0008006" key="4">
    <source>
        <dbReference type="Google" id="ProtNLM"/>
    </source>
</evidence>
<keyword evidence="1" id="KW-0472">Membrane</keyword>
<evidence type="ECO:0000256" key="1">
    <source>
        <dbReference type="SAM" id="Phobius"/>
    </source>
</evidence>
<evidence type="ECO:0000313" key="3">
    <source>
        <dbReference type="Proteomes" id="UP000823485"/>
    </source>
</evidence>
<name>A0ABS2R2D8_9BACI</name>
<dbReference type="Proteomes" id="UP000823485">
    <property type="component" value="Unassembled WGS sequence"/>
</dbReference>
<reference evidence="2 3" key="1">
    <citation type="submission" date="2021-01" db="EMBL/GenBank/DDBJ databases">
        <title>Genomic Encyclopedia of Type Strains, Phase IV (KMG-IV): sequencing the most valuable type-strain genomes for metagenomic binning, comparative biology and taxonomic classification.</title>
        <authorList>
            <person name="Goeker M."/>
        </authorList>
    </citation>
    <scope>NUCLEOTIDE SEQUENCE [LARGE SCALE GENOMIC DNA]</scope>
    <source>
        <strain evidence="2 3">DSM 105453</strain>
    </source>
</reference>
<keyword evidence="1" id="KW-1133">Transmembrane helix</keyword>
<dbReference type="RefSeq" id="WP_205178673.1">
    <property type="nucleotide sequence ID" value="NZ_JAFBFH010000003.1"/>
</dbReference>
<accession>A0ABS2R2D8</accession>